<proteinExistence type="predicted"/>
<dbReference type="EMBL" id="CP002656">
    <property type="protein sequence ID" value="AEB94621.1"/>
    <property type="molecule type" value="Genomic_DNA"/>
</dbReference>
<dbReference type="PATRIC" id="fig|1006006.8.peg.514"/>
<dbReference type="KEGG" id="mcn:Mcup_0514"/>
<dbReference type="Proteomes" id="UP000007812">
    <property type="component" value="Chromosome"/>
</dbReference>
<organism evidence="1 2">
    <name type="scientific">Metallosphaera cuprina (strain Ar-4)</name>
    <dbReference type="NCBI Taxonomy" id="1006006"/>
    <lineage>
        <taxon>Archaea</taxon>
        <taxon>Thermoproteota</taxon>
        <taxon>Thermoprotei</taxon>
        <taxon>Sulfolobales</taxon>
        <taxon>Sulfolobaceae</taxon>
        <taxon>Metallosphaera</taxon>
    </lineage>
</organism>
<dbReference type="HOGENOM" id="CLU_194984_0_0_2"/>
<name>F4G0K2_METCR</name>
<dbReference type="RefSeq" id="WP_013737119.1">
    <property type="nucleotide sequence ID" value="NC_015435.1"/>
</dbReference>
<evidence type="ECO:0000313" key="1">
    <source>
        <dbReference type="EMBL" id="AEB94621.1"/>
    </source>
</evidence>
<dbReference type="GeneID" id="10492707"/>
<dbReference type="OrthoDB" id="40645at2157"/>
<dbReference type="eggNOG" id="arCOG05983">
    <property type="taxonomic scope" value="Archaea"/>
</dbReference>
<reference evidence="1 2" key="1">
    <citation type="journal article" date="2011" name="J. Bacteriol.">
        <title>Complete genome sequence of Metallosphaera cuprina, a metal sulfide-oxidizing archaeon from a hot spring.</title>
        <authorList>
            <person name="Liu L.J."/>
            <person name="You X.Y."/>
            <person name="Zheng H."/>
            <person name="Wang S."/>
            <person name="Jiang C.Y."/>
            <person name="Liu S.J."/>
        </authorList>
    </citation>
    <scope>NUCLEOTIDE SEQUENCE [LARGE SCALE GENOMIC DNA]</scope>
    <source>
        <strain evidence="1 2">Ar-4</strain>
    </source>
</reference>
<evidence type="ECO:0000313" key="2">
    <source>
        <dbReference type="Proteomes" id="UP000007812"/>
    </source>
</evidence>
<dbReference type="AlphaFoldDB" id="F4G0K2"/>
<accession>F4G0K2</accession>
<keyword evidence="2" id="KW-1185">Reference proteome</keyword>
<gene>
    <name evidence="1" type="ordered locus">Mcup_0514</name>
</gene>
<sequence>MKKVAEILVVEDFTGKGKVSESKLQELLSKLNVEVVNVTKIHIPEWENSSEDLTGVHLIVREVAET</sequence>
<protein>
    <submittedName>
        <fullName evidence="1">Uncharacterized protein</fullName>
    </submittedName>
</protein>
<dbReference type="STRING" id="1006006.Mcup_0514"/>